<dbReference type="InterPro" id="IPR012902">
    <property type="entry name" value="N_methyl_site"/>
</dbReference>
<dbReference type="Pfam" id="PF07963">
    <property type="entry name" value="N_methyl"/>
    <property type="match status" value="1"/>
</dbReference>
<dbReference type="OrthoDB" id="8253460at2"/>
<protein>
    <submittedName>
        <fullName evidence="1">Putative pseudopilin I</fullName>
    </submittedName>
</protein>
<keyword evidence="2" id="KW-1185">Reference proteome</keyword>
<dbReference type="HOGENOM" id="CLU_130289_1_1_5"/>
<dbReference type="PROSITE" id="PS00409">
    <property type="entry name" value="PROKAR_NTER_METHYL"/>
    <property type="match status" value="1"/>
</dbReference>
<evidence type="ECO:0000313" key="2">
    <source>
        <dbReference type="Proteomes" id="UP000001176"/>
    </source>
</evidence>
<dbReference type="KEGG" id="gdj:Gdia_1523"/>
<evidence type="ECO:0000313" key="1">
    <source>
        <dbReference type="EMBL" id="CAP54427.1"/>
    </source>
</evidence>
<sequence length="134" mass="14431">MSPRHARERGFTLIEVLVAFVIVMLALGVVYEGIAGGIEATRITNRTEEALSRAQSHLAAVGHGMRIAPGTQAGDDGSLFHWQVHIVPEQSGHRGQGVIVLYRVEVSESWPDIAAQGGRRTVVLRTQRLGGAAE</sequence>
<dbReference type="Proteomes" id="UP000001176">
    <property type="component" value="Chromosome"/>
</dbReference>
<dbReference type="AlphaFoldDB" id="A9H687"/>
<dbReference type="EMBL" id="AM889285">
    <property type="protein sequence ID" value="CAP54427.1"/>
    <property type="molecule type" value="Genomic_DNA"/>
</dbReference>
<name>A9H687_GLUDA</name>
<reference evidence="1 2" key="1">
    <citation type="journal article" date="2009" name="BMC Genomics">
        <title>Complete genome sequence of the sugarcane nitrogen-fixing endophyte Gluconacetobacter diazotrophicus Pal5.</title>
        <authorList>
            <person name="Bertalan M."/>
            <person name="Albano R."/>
            <person name="Padua V."/>
            <person name="Rouws L."/>
            <person name="Rojas C."/>
            <person name="Hemerly A."/>
            <person name="Teixeira K."/>
            <person name="Schwab S."/>
            <person name="Araujo J."/>
            <person name="Oliveira A."/>
            <person name="Franca L."/>
            <person name="Magalhaes V."/>
            <person name="Alqueres S."/>
            <person name="Cardoso A."/>
            <person name="Almeida W."/>
            <person name="Loureiro M.M."/>
            <person name="Nogueira E."/>
            <person name="Cidade D."/>
            <person name="Oliveira D."/>
            <person name="Simao T."/>
            <person name="Macedo J."/>
            <person name="Valadao A."/>
            <person name="Dreschsel M."/>
            <person name="Freitas F."/>
            <person name="Vidal M."/>
            <person name="Guedes H."/>
            <person name="Rodrigues E."/>
            <person name="Meneses C."/>
            <person name="Brioso P."/>
            <person name="Pozzer L."/>
            <person name="Figueiredo D."/>
            <person name="Montano H."/>
            <person name="Junior J."/>
            <person name="Filho G."/>
            <person name="Flores V."/>
            <person name="Ferreira B."/>
            <person name="Branco A."/>
            <person name="Gonzalez P."/>
            <person name="Guillobel H."/>
            <person name="Lemos M."/>
            <person name="Seibel L."/>
            <person name="Macedo J."/>
            <person name="Alves-Ferreira M."/>
            <person name="Sachetto-Martins G."/>
            <person name="Coelho A."/>
            <person name="Santos E."/>
            <person name="Amaral G."/>
            <person name="Neves A."/>
            <person name="Pacheco A.B."/>
            <person name="Carvalho D."/>
            <person name="Lery L."/>
            <person name="Bisch P."/>
            <person name="Rossle S.C."/>
            <person name="Urmenyi T."/>
            <person name="Kruger W.V."/>
            <person name="Martins O."/>
            <person name="Baldani J.I."/>
            <person name="Ferreira P.C."/>
        </authorList>
    </citation>
    <scope>NUCLEOTIDE SEQUENCE [LARGE SCALE GENOMIC DNA]</scope>
    <source>
        <strain evidence="2">ATCC 49037 / DSM 5601 / CCUG 37298 / CIP 103539 / LMG 7603 / PAl5</strain>
    </source>
</reference>
<dbReference type="eggNOG" id="COG4970">
    <property type="taxonomic scope" value="Bacteria"/>
</dbReference>
<gene>
    <name evidence="1" type="primary">lsdI</name>
    <name evidence="1" type="ordered locus">GDI0484</name>
</gene>
<dbReference type="KEGG" id="gdi:GDI0484"/>
<proteinExistence type="predicted"/>
<dbReference type="RefSeq" id="WP_012222918.1">
    <property type="nucleotide sequence ID" value="NC_010125.1"/>
</dbReference>
<organism evidence="1 2">
    <name type="scientific">Gluconacetobacter diazotrophicus (strain ATCC 49037 / DSM 5601 / CCUG 37298 / CIP 103539 / LMG 7603 / PAl5)</name>
    <dbReference type="NCBI Taxonomy" id="272568"/>
    <lineage>
        <taxon>Bacteria</taxon>
        <taxon>Pseudomonadati</taxon>
        <taxon>Pseudomonadota</taxon>
        <taxon>Alphaproteobacteria</taxon>
        <taxon>Acetobacterales</taxon>
        <taxon>Acetobacteraceae</taxon>
        <taxon>Gluconacetobacter</taxon>
    </lineage>
</organism>
<dbReference type="STRING" id="272568.GDI0484"/>
<accession>A9H687</accession>